<reference evidence="2" key="2">
    <citation type="submission" date="2020-12" db="EMBL/GenBank/DDBJ databases">
        <title>New Spironucleus salmonicida genome in near-complete chromosomes.</title>
        <authorList>
            <person name="Xu F."/>
            <person name="Kurt Z."/>
            <person name="Jimenez-Gonzalez A."/>
            <person name="Astvaldsson A."/>
            <person name="Andersson J.O."/>
            <person name="Svard S.G."/>
        </authorList>
    </citation>
    <scope>NUCLEOTIDE SEQUENCE</scope>
    <source>
        <strain evidence="2">ATCC 50377</strain>
    </source>
</reference>
<sequence>MEHIGSEILYMLDTMYHGKRMKEIYFQRPPMSCLLEEEFEKDCGQYLSFKDSRITKKYKKVPPYVLMQ</sequence>
<dbReference type="VEuPathDB" id="GiardiaDB:SS50377_23968"/>
<name>V6LGU1_9EUKA</name>
<proteinExistence type="predicted"/>
<accession>V6LGU1</accession>
<dbReference type="EMBL" id="AUWU02000004">
    <property type="protein sequence ID" value="KAH0574032.1"/>
    <property type="molecule type" value="Genomic_DNA"/>
</dbReference>
<keyword evidence="3" id="KW-1185">Reference proteome</keyword>
<organism evidence="1">
    <name type="scientific">Spironucleus salmonicida</name>
    <dbReference type="NCBI Taxonomy" id="348837"/>
    <lineage>
        <taxon>Eukaryota</taxon>
        <taxon>Metamonada</taxon>
        <taxon>Diplomonadida</taxon>
        <taxon>Hexamitidae</taxon>
        <taxon>Hexamitinae</taxon>
        <taxon>Spironucleus</taxon>
    </lineage>
</organism>
<gene>
    <name evidence="1" type="ORF">SS50377_17458</name>
    <name evidence="2" type="ORF">SS50377_23968</name>
</gene>
<evidence type="ECO:0000313" key="1">
    <source>
        <dbReference type="EMBL" id="EST42926.1"/>
    </source>
</evidence>
<dbReference type="AlphaFoldDB" id="V6LGU1"/>
<dbReference type="EMBL" id="KI546151">
    <property type="protein sequence ID" value="EST42926.1"/>
    <property type="molecule type" value="Genomic_DNA"/>
</dbReference>
<reference evidence="1 2" key="1">
    <citation type="journal article" date="2014" name="PLoS Genet.">
        <title>The Genome of Spironucleus salmonicida Highlights a Fish Pathogen Adapted to Fluctuating Environments.</title>
        <authorList>
            <person name="Xu F."/>
            <person name="Jerlstrom-Hultqvist J."/>
            <person name="Einarsson E."/>
            <person name="Astvaldsson A."/>
            <person name="Svard S.G."/>
            <person name="Andersson J.O."/>
        </authorList>
    </citation>
    <scope>NUCLEOTIDE SEQUENCE</scope>
    <source>
        <strain evidence="2">ATCC 50377</strain>
    </source>
</reference>
<protein>
    <submittedName>
        <fullName evidence="1">Uncharacterized protein</fullName>
    </submittedName>
</protein>
<evidence type="ECO:0000313" key="2">
    <source>
        <dbReference type="EMBL" id="KAH0574032.1"/>
    </source>
</evidence>
<evidence type="ECO:0000313" key="3">
    <source>
        <dbReference type="Proteomes" id="UP000018208"/>
    </source>
</evidence>
<dbReference type="Proteomes" id="UP000018208">
    <property type="component" value="Unassembled WGS sequence"/>
</dbReference>